<name>A0ABQ4FY06_9ACTN</name>
<organism evidence="2 3">
    <name type="scientific">Microbispora corallina</name>
    <dbReference type="NCBI Taxonomy" id="83302"/>
    <lineage>
        <taxon>Bacteria</taxon>
        <taxon>Bacillati</taxon>
        <taxon>Actinomycetota</taxon>
        <taxon>Actinomycetes</taxon>
        <taxon>Streptosporangiales</taxon>
        <taxon>Streptosporangiaceae</taxon>
        <taxon>Microbispora</taxon>
    </lineage>
</organism>
<evidence type="ECO:0000256" key="1">
    <source>
        <dbReference type="SAM" id="MobiDB-lite"/>
    </source>
</evidence>
<accession>A0ABQ4FY06</accession>
<sequence length="135" mass="14269">MAADAATATTKAVPGDHKVNGPAQDRQAENRPALDSTLVRGVVFTVSANYGVPYVNDPRSTPTRWQNLRRVPGSQGAYVTNITATEDARSTTLAPALRITARTSDSHIFYTVCTVTSALPTTGALPCTTWAPLPA</sequence>
<protein>
    <submittedName>
        <fullName evidence="2">Uncharacterized protein</fullName>
    </submittedName>
</protein>
<dbReference type="EMBL" id="BOOC01000010">
    <property type="protein sequence ID" value="GIH39694.1"/>
    <property type="molecule type" value="Genomic_DNA"/>
</dbReference>
<reference evidence="2 3" key="1">
    <citation type="submission" date="2021-01" db="EMBL/GenBank/DDBJ databases">
        <title>Whole genome shotgun sequence of Microbispora corallina NBRC 16416.</title>
        <authorList>
            <person name="Komaki H."/>
            <person name="Tamura T."/>
        </authorList>
    </citation>
    <scope>NUCLEOTIDE SEQUENCE [LARGE SCALE GENOMIC DNA]</scope>
    <source>
        <strain evidence="2 3">NBRC 16416</strain>
    </source>
</reference>
<evidence type="ECO:0000313" key="2">
    <source>
        <dbReference type="EMBL" id="GIH39694.1"/>
    </source>
</evidence>
<gene>
    <name evidence="2" type="ORF">Mco01_26940</name>
</gene>
<proteinExistence type="predicted"/>
<feature type="compositionally biased region" description="Low complexity" evidence="1">
    <location>
        <begin position="1"/>
        <end position="12"/>
    </location>
</feature>
<dbReference type="Proteomes" id="UP000603904">
    <property type="component" value="Unassembled WGS sequence"/>
</dbReference>
<feature type="region of interest" description="Disordered" evidence="1">
    <location>
        <begin position="1"/>
        <end position="34"/>
    </location>
</feature>
<evidence type="ECO:0000313" key="3">
    <source>
        <dbReference type="Proteomes" id="UP000603904"/>
    </source>
</evidence>
<comment type="caution">
    <text evidence="2">The sequence shown here is derived from an EMBL/GenBank/DDBJ whole genome shotgun (WGS) entry which is preliminary data.</text>
</comment>
<keyword evidence="3" id="KW-1185">Reference proteome</keyword>